<dbReference type="InterPro" id="IPR011057">
    <property type="entry name" value="Mss4-like_sf"/>
</dbReference>
<keyword evidence="7" id="KW-1185">Reference proteome</keyword>
<sequence>MPAAKGSCVCGDYTYEYTGESYDVFNKLSGSETTATRSGDSGKSVINHCCSKCLAVVWTEAEAMLPSVILKAGTLDDAEVRNKLKPTAEIYCRNRPAHFEPVPGVPHIDGAPPS</sequence>
<gene>
    <name evidence="6" type="ORF">AMS68_006573</name>
</gene>
<keyword evidence="3" id="KW-0862">Zinc</keyword>
<keyword evidence="2" id="KW-0479">Metal-binding</keyword>
<name>A0A6H0Y288_9PEZI</name>
<protein>
    <recommendedName>
        <fullName evidence="5">CENP-V/GFA domain-containing protein</fullName>
    </recommendedName>
</protein>
<feature type="domain" description="CENP-V/GFA" evidence="5">
    <location>
        <begin position="26"/>
        <end position="93"/>
    </location>
</feature>
<reference evidence="6 7" key="1">
    <citation type="journal article" date="2016" name="Sci. Rep.">
        <title>Peltaster fructicola genome reveals evolution from an invasive phytopathogen to an ectophytic parasite.</title>
        <authorList>
            <person name="Xu C."/>
            <person name="Chen H."/>
            <person name="Gleason M.L."/>
            <person name="Xu J.R."/>
            <person name="Liu H."/>
            <person name="Zhang R."/>
            <person name="Sun G."/>
        </authorList>
    </citation>
    <scope>NUCLEOTIDE SEQUENCE [LARGE SCALE GENOMIC DNA]</scope>
    <source>
        <strain evidence="6 7">LNHT1506</strain>
    </source>
</reference>
<proteinExistence type="inferred from homology"/>
<dbReference type="GO" id="GO:0016846">
    <property type="term" value="F:carbon-sulfur lyase activity"/>
    <property type="evidence" value="ECO:0007669"/>
    <property type="project" value="InterPro"/>
</dbReference>
<dbReference type="Proteomes" id="UP000503462">
    <property type="component" value="Chromosome 4"/>
</dbReference>
<dbReference type="EMBL" id="CP051142">
    <property type="protein sequence ID" value="QIX01056.1"/>
    <property type="molecule type" value="Genomic_DNA"/>
</dbReference>
<evidence type="ECO:0000256" key="2">
    <source>
        <dbReference type="ARBA" id="ARBA00022723"/>
    </source>
</evidence>
<dbReference type="OrthoDB" id="428768at2759"/>
<evidence type="ECO:0000256" key="1">
    <source>
        <dbReference type="ARBA" id="ARBA00005495"/>
    </source>
</evidence>
<evidence type="ECO:0000313" key="7">
    <source>
        <dbReference type="Proteomes" id="UP000503462"/>
    </source>
</evidence>
<dbReference type="GO" id="GO:0046872">
    <property type="term" value="F:metal ion binding"/>
    <property type="evidence" value="ECO:0007669"/>
    <property type="project" value="UniProtKB-KW"/>
</dbReference>
<dbReference type="SUPFAM" id="SSF51316">
    <property type="entry name" value="Mss4-like"/>
    <property type="match status" value="1"/>
</dbReference>
<evidence type="ECO:0000313" key="6">
    <source>
        <dbReference type="EMBL" id="QIX01056.1"/>
    </source>
</evidence>
<comment type="similarity">
    <text evidence="1">Belongs to the Gfa family.</text>
</comment>
<evidence type="ECO:0000256" key="4">
    <source>
        <dbReference type="ARBA" id="ARBA00023239"/>
    </source>
</evidence>
<evidence type="ECO:0000256" key="3">
    <source>
        <dbReference type="ARBA" id="ARBA00022833"/>
    </source>
</evidence>
<dbReference type="Pfam" id="PF04828">
    <property type="entry name" value="GFA"/>
    <property type="match status" value="1"/>
</dbReference>
<dbReference type="PANTHER" id="PTHR33337:SF40">
    <property type="entry name" value="CENP-V_GFA DOMAIN-CONTAINING PROTEIN-RELATED"/>
    <property type="match status" value="1"/>
</dbReference>
<dbReference type="InterPro" id="IPR006913">
    <property type="entry name" value="CENP-V/GFA"/>
</dbReference>
<evidence type="ECO:0000259" key="5">
    <source>
        <dbReference type="Pfam" id="PF04828"/>
    </source>
</evidence>
<dbReference type="PANTHER" id="PTHR33337">
    <property type="entry name" value="GFA DOMAIN-CONTAINING PROTEIN"/>
    <property type="match status" value="1"/>
</dbReference>
<dbReference type="AlphaFoldDB" id="A0A6H0Y288"/>
<organism evidence="6 7">
    <name type="scientific">Peltaster fructicola</name>
    <dbReference type="NCBI Taxonomy" id="286661"/>
    <lineage>
        <taxon>Eukaryota</taxon>
        <taxon>Fungi</taxon>
        <taxon>Dikarya</taxon>
        <taxon>Ascomycota</taxon>
        <taxon>Pezizomycotina</taxon>
        <taxon>Dothideomycetes</taxon>
        <taxon>Dothideomycetes incertae sedis</taxon>
        <taxon>Peltaster</taxon>
    </lineage>
</organism>
<keyword evidence="4" id="KW-0456">Lyase</keyword>
<accession>A0A6H0Y288</accession>